<reference evidence="4 5" key="1">
    <citation type="submission" date="2019-02" db="EMBL/GenBank/DDBJ databases">
        <title>Kribbella capetownensis sp. nov. and Kribbella speibonae sp. nov., isolated from soil.</title>
        <authorList>
            <person name="Curtis S.M."/>
            <person name="Norton I."/>
            <person name="Everest G.J."/>
            <person name="Meyers P.R."/>
        </authorList>
    </citation>
    <scope>NUCLEOTIDE SEQUENCE [LARGE SCALE GENOMIC DNA]</scope>
    <source>
        <strain evidence="4 5">DSM 27082</strain>
    </source>
</reference>
<organism evidence="4 5">
    <name type="scientific">Kribbella sindirgiensis</name>
    <dbReference type="NCBI Taxonomy" id="1124744"/>
    <lineage>
        <taxon>Bacteria</taxon>
        <taxon>Bacillati</taxon>
        <taxon>Actinomycetota</taxon>
        <taxon>Actinomycetes</taxon>
        <taxon>Propionibacteriales</taxon>
        <taxon>Kribbellaceae</taxon>
        <taxon>Kribbella</taxon>
    </lineage>
</organism>
<feature type="domain" description="SIS" evidence="3">
    <location>
        <begin position="131"/>
        <end position="267"/>
    </location>
</feature>
<feature type="domain" description="HTH rpiR-type" evidence="2">
    <location>
        <begin position="9"/>
        <end position="85"/>
    </location>
</feature>
<dbReference type="GO" id="GO:0003677">
    <property type="term" value="F:DNA binding"/>
    <property type="evidence" value="ECO:0007669"/>
    <property type="project" value="InterPro"/>
</dbReference>
<dbReference type="InterPro" id="IPR001347">
    <property type="entry name" value="SIS_dom"/>
</dbReference>
<evidence type="ECO:0000256" key="1">
    <source>
        <dbReference type="SAM" id="MobiDB-lite"/>
    </source>
</evidence>
<evidence type="ECO:0000313" key="4">
    <source>
        <dbReference type="EMBL" id="TCC32204.1"/>
    </source>
</evidence>
<evidence type="ECO:0000259" key="3">
    <source>
        <dbReference type="PROSITE" id="PS51464"/>
    </source>
</evidence>
<dbReference type="GO" id="GO:0097367">
    <property type="term" value="F:carbohydrate derivative binding"/>
    <property type="evidence" value="ECO:0007669"/>
    <property type="project" value="InterPro"/>
</dbReference>
<comment type="caution">
    <text evidence="4">The sequence shown here is derived from an EMBL/GenBank/DDBJ whole genome shotgun (WGS) entry which is preliminary data.</text>
</comment>
<feature type="region of interest" description="Disordered" evidence="1">
    <location>
        <begin position="285"/>
        <end position="313"/>
    </location>
</feature>
<dbReference type="GO" id="GO:0003700">
    <property type="term" value="F:DNA-binding transcription factor activity"/>
    <property type="evidence" value="ECO:0007669"/>
    <property type="project" value="InterPro"/>
</dbReference>
<dbReference type="Pfam" id="PF01418">
    <property type="entry name" value="HTH_6"/>
    <property type="match status" value="1"/>
</dbReference>
<evidence type="ECO:0000259" key="2">
    <source>
        <dbReference type="PROSITE" id="PS51071"/>
    </source>
</evidence>
<dbReference type="InterPro" id="IPR046348">
    <property type="entry name" value="SIS_dom_sf"/>
</dbReference>
<dbReference type="InterPro" id="IPR047640">
    <property type="entry name" value="RpiR-like"/>
</dbReference>
<sequence>MDADSVVDDSLYGRATRIGPDLPDVLGKVATFFALHPDRVAGLSVQEIAAAIGTSDASVIRTAKALGYSGMKTARQAALELVNQRANPGAILQRRMYSTADGSHLRQVVNDTARAVEQFAHQMDEIDWDGLVTAVAEADRVFCYGLAPTGYIADYLAFILARIGVDARASRASGLLLADDLAQLRPGTTVVVFAPVRQFDEVAATVRTAKTAGASVILITEAIGMPVRSEADFVVTTSPTSLTSASDAGIPLLVSQALMSAVAARHPSRALDAMDRLNHLRPTVTRQSAQLSAERLGIPTTSDADPEIGHTVD</sequence>
<dbReference type="AlphaFoldDB" id="A0A4R0IJ62"/>
<dbReference type="PROSITE" id="PS51464">
    <property type="entry name" value="SIS"/>
    <property type="match status" value="1"/>
</dbReference>
<keyword evidence="5" id="KW-1185">Reference proteome</keyword>
<evidence type="ECO:0000313" key="5">
    <source>
        <dbReference type="Proteomes" id="UP000292695"/>
    </source>
</evidence>
<dbReference type="EMBL" id="SJKA01000006">
    <property type="protein sequence ID" value="TCC32204.1"/>
    <property type="molecule type" value="Genomic_DNA"/>
</dbReference>
<proteinExistence type="predicted"/>
<gene>
    <name evidence="4" type="ORF">E0H50_18485</name>
</gene>
<dbReference type="SUPFAM" id="SSF53697">
    <property type="entry name" value="SIS domain"/>
    <property type="match status" value="1"/>
</dbReference>
<dbReference type="GO" id="GO:1901135">
    <property type="term" value="P:carbohydrate derivative metabolic process"/>
    <property type="evidence" value="ECO:0007669"/>
    <property type="project" value="InterPro"/>
</dbReference>
<dbReference type="Gene3D" id="3.40.50.10490">
    <property type="entry name" value="Glucose-6-phosphate isomerase like protein, domain 1"/>
    <property type="match status" value="1"/>
</dbReference>
<dbReference type="InterPro" id="IPR009057">
    <property type="entry name" value="Homeodomain-like_sf"/>
</dbReference>
<dbReference type="PANTHER" id="PTHR30514:SF18">
    <property type="entry name" value="RPIR-FAMILY TRANSCRIPTIONAL REGULATOR"/>
    <property type="match status" value="1"/>
</dbReference>
<dbReference type="InterPro" id="IPR000281">
    <property type="entry name" value="HTH_RpiR"/>
</dbReference>
<dbReference type="PROSITE" id="PS51071">
    <property type="entry name" value="HTH_RPIR"/>
    <property type="match status" value="1"/>
</dbReference>
<name>A0A4R0IJ62_9ACTN</name>
<dbReference type="RefSeq" id="WP_131289888.1">
    <property type="nucleotide sequence ID" value="NZ_SJKA01000006.1"/>
</dbReference>
<dbReference type="Gene3D" id="1.10.10.10">
    <property type="entry name" value="Winged helix-like DNA-binding domain superfamily/Winged helix DNA-binding domain"/>
    <property type="match status" value="1"/>
</dbReference>
<dbReference type="PANTHER" id="PTHR30514">
    <property type="entry name" value="GLUCOKINASE"/>
    <property type="match status" value="1"/>
</dbReference>
<protein>
    <submittedName>
        <fullName evidence="4">MurR/RpiR family transcriptional regulator</fullName>
    </submittedName>
</protein>
<dbReference type="InterPro" id="IPR036388">
    <property type="entry name" value="WH-like_DNA-bd_sf"/>
</dbReference>
<dbReference type="Proteomes" id="UP000292695">
    <property type="component" value="Unassembled WGS sequence"/>
</dbReference>
<dbReference type="Pfam" id="PF01380">
    <property type="entry name" value="SIS"/>
    <property type="match status" value="1"/>
</dbReference>
<dbReference type="SUPFAM" id="SSF46689">
    <property type="entry name" value="Homeodomain-like"/>
    <property type="match status" value="1"/>
</dbReference>
<accession>A0A4R0IJ62</accession>
<dbReference type="OrthoDB" id="3808596at2"/>